<feature type="transmembrane region" description="Helical" evidence="7">
    <location>
        <begin position="407"/>
        <end position="427"/>
    </location>
</feature>
<dbReference type="RefSeq" id="WP_136780967.1">
    <property type="nucleotide sequence ID" value="NZ_SWCO01000001.1"/>
</dbReference>
<evidence type="ECO:0000256" key="6">
    <source>
        <dbReference type="ARBA" id="ARBA00023136"/>
    </source>
</evidence>
<evidence type="ECO:0000256" key="2">
    <source>
        <dbReference type="ARBA" id="ARBA00007430"/>
    </source>
</evidence>
<evidence type="ECO:0000313" key="9">
    <source>
        <dbReference type="Proteomes" id="UP000305471"/>
    </source>
</evidence>
<keyword evidence="6 7" id="KW-0472">Membrane</keyword>
<dbReference type="PANTHER" id="PTHR30250">
    <property type="entry name" value="PST FAMILY PREDICTED COLANIC ACID TRANSPORTER"/>
    <property type="match status" value="1"/>
</dbReference>
<feature type="transmembrane region" description="Helical" evidence="7">
    <location>
        <begin position="219"/>
        <end position="243"/>
    </location>
</feature>
<dbReference type="InterPro" id="IPR050833">
    <property type="entry name" value="Poly_Biosynth_Transport"/>
</dbReference>
<name>A0A4U0ZS52_9ALTE</name>
<evidence type="ECO:0000256" key="4">
    <source>
        <dbReference type="ARBA" id="ARBA00022692"/>
    </source>
</evidence>
<evidence type="ECO:0000256" key="3">
    <source>
        <dbReference type="ARBA" id="ARBA00022475"/>
    </source>
</evidence>
<sequence length="473" mass="52822">MTANNRILHLFWVFFEKFGLVLLSVFSFLIYAKFLSPEQMGIGILLLAAVEFFAMFVIALVDNSIIRLNKITTQQDGCIFWGLLLVSLIISSLIYLGYLLYFNDNRILLVGFLAVCSLPFQISVRLHIVHMRLKRQFKKLAQRTIFGKILGMLAGIYLAVGGYGDFSIVVQTLVMAISSALMIFVLEPRRLPFDFDKKFIYEQLLVGVPSSIKAINVTLFMKGLVVLIETTLGTAAVGFYNFASRLVELPRTALTSALMGYANPVFSKRRNEGKSINTLFIDSTRFSILLIMPFFVGMSVMSESIIELLFSDKWAPSSLLLQGIAAVTSLNLFFLFLPSTLVALGKTKLGLKGQIFSSAIGLLFTALTVYEYGLIAIIFGLIVRTISSNIVNFYVLKKVLDITFFEFIKCFTTPITGAISIVVSIAISREILVVHSLLLETTIEVIIGMLAYLLSVFLMNKKVVKEFKIFLNS</sequence>
<evidence type="ECO:0000313" key="8">
    <source>
        <dbReference type="EMBL" id="TKB05211.1"/>
    </source>
</evidence>
<dbReference type="Proteomes" id="UP000305471">
    <property type="component" value="Unassembled WGS sequence"/>
</dbReference>
<dbReference type="PANTHER" id="PTHR30250:SF10">
    <property type="entry name" value="LIPOPOLYSACCHARIDE BIOSYNTHESIS PROTEIN WZXC"/>
    <property type="match status" value="1"/>
</dbReference>
<dbReference type="AlphaFoldDB" id="A0A4U0ZS52"/>
<feature type="transmembrane region" description="Helical" evidence="7">
    <location>
        <begin position="44"/>
        <end position="66"/>
    </location>
</feature>
<evidence type="ECO:0000256" key="1">
    <source>
        <dbReference type="ARBA" id="ARBA00004651"/>
    </source>
</evidence>
<keyword evidence="3" id="KW-1003">Cell membrane</keyword>
<keyword evidence="9" id="KW-1185">Reference proteome</keyword>
<dbReference type="Pfam" id="PF13440">
    <property type="entry name" value="Polysacc_synt_3"/>
    <property type="match status" value="1"/>
</dbReference>
<proteinExistence type="inferred from homology"/>
<comment type="subcellular location">
    <subcellularLocation>
        <location evidence="1">Cell membrane</location>
        <topology evidence="1">Multi-pass membrane protein</topology>
    </subcellularLocation>
</comment>
<feature type="transmembrane region" description="Helical" evidence="7">
    <location>
        <begin position="286"/>
        <end position="306"/>
    </location>
</feature>
<keyword evidence="4 7" id="KW-0812">Transmembrane</keyword>
<feature type="transmembrane region" description="Helical" evidence="7">
    <location>
        <begin position="433"/>
        <end position="458"/>
    </location>
</feature>
<comment type="similarity">
    <text evidence="2">Belongs to the polysaccharide synthase family.</text>
</comment>
<comment type="caution">
    <text evidence="8">The sequence shown here is derived from an EMBL/GenBank/DDBJ whole genome shotgun (WGS) entry which is preliminary data.</text>
</comment>
<feature type="transmembrane region" description="Helical" evidence="7">
    <location>
        <begin position="318"/>
        <end position="337"/>
    </location>
</feature>
<feature type="transmembrane region" description="Helical" evidence="7">
    <location>
        <begin position="78"/>
        <end position="101"/>
    </location>
</feature>
<protein>
    <submittedName>
        <fullName evidence="8">Uncharacterized protein</fullName>
    </submittedName>
</protein>
<keyword evidence="5 7" id="KW-1133">Transmembrane helix</keyword>
<dbReference type="GO" id="GO:0005886">
    <property type="term" value="C:plasma membrane"/>
    <property type="evidence" value="ECO:0007669"/>
    <property type="project" value="UniProtKB-SubCell"/>
</dbReference>
<dbReference type="EMBL" id="SWCO01000001">
    <property type="protein sequence ID" value="TKB05211.1"/>
    <property type="molecule type" value="Genomic_DNA"/>
</dbReference>
<organism evidence="8 9">
    <name type="scientific">Alteromonas portus</name>
    <dbReference type="NCBI Taxonomy" id="2565549"/>
    <lineage>
        <taxon>Bacteria</taxon>
        <taxon>Pseudomonadati</taxon>
        <taxon>Pseudomonadota</taxon>
        <taxon>Gammaproteobacteria</taxon>
        <taxon>Alteromonadales</taxon>
        <taxon>Alteromonadaceae</taxon>
        <taxon>Alteromonas/Salinimonas group</taxon>
        <taxon>Alteromonas</taxon>
    </lineage>
</organism>
<feature type="transmembrane region" description="Helical" evidence="7">
    <location>
        <begin position="140"/>
        <end position="160"/>
    </location>
</feature>
<feature type="transmembrane region" description="Helical" evidence="7">
    <location>
        <begin position="7"/>
        <end position="32"/>
    </location>
</feature>
<accession>A0A4U0ZS52</accession>
<feature type="transmembrane region" description="Helical" evidence="7">
    <location>
        <begin position="166"/>
        <end position="186"/>
    </location>
</feature>
<reference evidence="8 9" key="1">
    <citation type="submission" date="2019-04" db="EMBL/GenBank/DDBJ databases">
        <title>Alteromonas portus sp. nov., an alginate lyase-excreting marine bacterium.</title>
        <authorList>
            <person name="Huang H."/>
            <person name="Mo K."/>
            <person name="Bao S."/>
        </authorList>
    </citation>
    <scope>NUCLEOTIDE SEQUENCE [LARGE SCALE GENOMIC DNA]</scope>
    <source>
        <strain evidence="8 9">HB161718</strain>
    </source>
</reference>
<feature type="transmembrane region" description="Helical" evidence="7">
    <location>
        <begin position="107"/>
        <end position="128"/>
    </location>
</feature>
<gene>
    <name evidence="8" type="ORF">E5672_03775</name>
</gene>
<dbReference type="OrthoDB" id="8538786at2"/>
<evidence type="ECO:0000256" key="7">
    <source>
        <dbReference type="SAM" id="Phobius"/>
    </source>
</evidence>
<evidence type="ECO:0000256" key="5">
    <source>
        <dbReference type="ARBA" id="ARBA00022989"/>
    </source>
</evidence>